<protein>
    <submittedName>
        <fullName evidence="2">Uncharacterized protein</fullName>
    </submittedName>
</protein>
<evidence type="ECO:0000313" key="2">
    <source>
        <dbReference type="EMBL" id="EXL84050.1"/>
    </source>
</evidence>
<evidence type="ECO:0000256" key="1">
    <source>
        <dbReference type="SAM" id="MobiDB-lite"/>
    </source>
</evidence>
<reference evidence="2" key="1">
    <citation type="submission" date="2011-11" db="EMBL/GenBank/DDBJ databases">
        <title>The Genome Sequence of Fusarium oxysporum PHW808.</title>
        <authorList>
            <consortium name="The Broad Institute Genome Sequencing Platform"/>
            <person name="Ma L.-J."/>
            <person name="Gale L.R."/>
            <person name="Schwartz D.C."/>
            <person name="Zhou S."/>
            <person name="Corby-Kistler H."/>
            <person name="Young S.K."/>
            <person name="Zeng Q."/>
            <person name="Gargeya S."/>
            <person name="Fitzgerald M."/>
            <person name="Haas B."/>
            <person name="Abouelleil A."/>
            <person name="Alvarado L."/>
            <person name="Arachchi H.M."/>
            <person name="Berlin A."/>
            <person name="Brown A."/>
            <person name="Chapman S.B."/>
            <person name="Chen Z."/>
            <person name="Dunbar C."/>
            <person name="Freedman E."/>
            <person name="Gearin G."/>
            <person name="Goldberg J."/>
            <person name="Griggs A."/>
            <person name="Gujja S."/>
            <person name="Heiman D."/>
            <person name="Howarth C."/>
            <person name="Larson L."/>
            <person name="Lui A."/>
            <person name="MacDonald P.J.P."/>
            <person name="Montmayeur A."/>
            <person name="Murphy C."/>
            <person name="Neiman D."/>
            <person name="Pearson M."/>
            <person name="Priest M."/>
            <person name="Roberts A."/>
            <person name="Saif S."/>
            <person name="Shea T."/>
            <person name="Shenoy N."/>
            <person name="Sisk P."/>
            <person name="Stolte C."/>
            <person name="Sykes S."/>
            <person name="Wortman J."/>
            <person name="Nusbaum C."/>
            <person name="Birren B."/>
        </authorList>
    </citation>
    <scope>NUCLEOTIDE SEQUENCE [LARGE SCALE GENOMIC DNA]</scope>
    <source>
        <strain evidence="2">54008</strain>
    </source>
</reference>
<reference evidence="2" key="2">
    <citation type="submission" date="2012-05" db="EMBL/GenBank/DDBJ databases">
        <title>The Genome Annotation of Fusarium oxysporum PHW808.</title>
        <authorList>
            <consortium name="The Broad Institute Genomics Platform"/>
            <person name="Ma L.-J."/>
            <person name="Corby-Kistler H."/>
            <person name="Broz K."/>
            <person name="Gale L.R."/>
            <person name="Jonkers W."/>
            <person name="O'Donnell K."/>
            <person name="Ploetz R."/>
            <person name="Steinberg C."/>
            <person name="Schwartz D.C."/>
            <person name="VanEtten H."/>
            <person name="Zhou S."/>
            <person name="Young S.K."/>
            <person name="Zeng Q."/>
            <person name="Gargeya S."/>
            <person name="Fitzgerald M."/>
            <person name="Abouelleil A."/>
            <person name="Alvarado L."/>
            <person name="Chapman S.B."/>
            <person name="Gainer-Dewar J."/>
            <person name="Goldberg J."/>
            <person name="Griggs A."/>
            <person name="Gujja S."/>
            <person name="Hansen M."/>
            <person name="Howarth C."/>
            <person name="Imamovic A."/>
            <person name="Ireland A."/>
            <person name="Larimer J."/>
            <person name="McCowan C."/>
            <person name="Murphy C."/>
            <person name="Pearson M."/>
            <person name="Poon T.W."/>
            <person name="Priest M."/>
            <person name="Roberts A."/>
            <person name="Saif S."/>
            <person name="Shea T."/>
            <person name="Sykes S."/>
            <person name="Wortman J."/>
            <person name="Nusbaum C."/>
            <person name="Birren B."/>
        </authorList>
    </citation>
    <scope>NUCLEOTIDE SEQUENCE</scope>
    <source>
        <strain evidence="2">54008</strain>
    </source>
</reference>
<feature type="region of interest" description="Disordered" evidence="1">
    <location>
        <begin position="1"/>
        <end position="36"/>
    </location>
</feature>
<dbReference type="Proteomes" id="UP000030676">
    <property type="component" value="Unassembled WGS sequence"/>
</dbReference>
<organism evidence="2">
    <name type="scientific">Fusarium oxysporum f. sp. conglutinans race 2 54008</name>
    <dbReference type="NCBI Taxonomy" id="1089457"/>
    <lineage>
        <taxon>Eukaryota</taxon>
        <taxon>Fungi</taxon>
        <taxon>Dikarya</taxon>
        <taxon>Ascomycota</taxon>
        <taxon>Pezizomycotina</taxon>
        <taxon>Sordariomycetes</taxon>
        <taxon>Hypocreomycetidae</taxon>
        <taxon>Hypocreales</taxon>
        <taxon>Nectriaceae</taxon>
        <taxon>Fusarium</taxon>
        <taxon>Fusarium oxysporum species complex</taxon>
    </lineage>
</organism>
<dbReference type="EMBL" id="JH658813">
    <property type="protein sequence ID" value="EXL84050.1"/>
    <property type="molecule type" value="Genomic_DNA"/>
</dbReference>
<sequence>MSYEGADNNSAKVVSPARLGYEPGTMQTNENDDLCR</sequence>
<name>X0IJD0_FUSOX</name>
<gene>
    <name evidence="2" type="ORF">FOPG_03604</name>
</gene>
<dbReference type="HOGENOM" id="CLU_3359727_0_0_1"/>
<proteinExistence type="predicted"/>
<dbReference type="AlphaFoldDB" id="X0IJD0"/>
<accession>X0IJD0</accession>